<feature type="transmembrane region" description="Helical" evidence="5">
    <location>
        <begin position="325"/>
        <end position="355"/>
    </location>
</feature>
<feature type="transmembrane region" description="Helical" evidence="5">
    <location>
        <begin position="375"/>
        <end position="406"/>
    </location>
</feature>
<dbReference type="PANTHER" id="PTHR11814">
    <property type="entry name" value="SULFATE TRANSPORTER"/>
    <property type="match status" value="1"/>
</dbReference>
<evidence type="ECO:0000256" key="3">
    <source>
        <dbReference type="ARBA" id="ARBA00022989"/>
    </source>
</evidence>
<feature type="domain" description="SLC26A/SulP transporter" evidence="6">
    <location>
        <begin position="14"/>
        <end position="380"/>
    </location>
</feature>
<feature type="transmembrane region" description="Helical" evidence="5">
    <location>
        <begin position="91"/>
        <end position="109"/>
    </location>
</feature>
<dbReference type="GeneID" id="93711200"/>
<evidence type="ECO:0000256" key="2">
    <source>
        <dbReference type="ARBA" id="ARBA00022692"/>
    </source>
</evidence>
<dbReference type="InterPro" id="IPR001902">
    <property type="entry name" value="SLC26A/SulP_fam"/>
</dbReference>
<feature type="transmembrane region" description="Helical" evidence="5">
    <location>
        <begin position="196"/>
        <end position="222"/>
    </location>
</feature>
<organism evidence="7 8">
    <name type="scientific">Priestia endophytica DSM 13796</name>
    <dbReference type="NCBI Taxonomy" id="1121089"/>
    <lineage>
        <taxon>Bacteria</taxon>
        <taxon>Bacillati</taxon>
        <taxon>Bacillota</taxon>
        <taxon>Bacilli</taxon>
        <taxon>Bacillales</taxon>
        <taxon>Bacillaceae</taxon>
        <taxon>Priestia</taxon>
    </lineage>
</organism>
<accession>A0A1I6AAY9</accession>
<evidence type="ECO:0000256" key="4">
    <source>
        <dbReference type="ARBA" id="ARBA00023136"/>
    </source>
</evidence>
<feature type="transmembrane region" description="Helical" evidence="5">
    <location>
        <begin position="242"/>
        <end position="264"/>
    </location>
</feature>
<evidence type="ECO:0000256" key="1">
    <source>
        <dbReference type="ARBA" id="ARBA00004141"/>
    </source>
</evidence>
<dbReference type="EMBL" id="FOXX01000006">
    <property type="protein sequence ID" value="SFQ65802.1"/>
    <property type="molecule type" value="Genomic_DNA"/>
</dbReference>
<keyword evidence="4 5" id="KW-0472">Membrane</keyword>
<feature type="transmembrane region" description="Helical" evidence="5">
    <location>
        <begin position="67"/>
        <end position="85"/>
    </location>
</feature>
<feature type="transmembrane region" description="Helical" evidence="5">
    <location>
        <begin position="121"/>
        <end position="143"/>
    </location>
</feature>
<evidence type="ECO:0000313" key="8">
    <source>
        <dbReference type="Proteomes" id="UP000182762"/>
    </source>
</evidence>
<evidence type="ECO:0000259" key="6">
    <source>
        <dbReference type="Pfam" id="PF00916"/>
    </source>
</evidence>
<feature type="transmembrane region" description="Helical" evidence="5">
    <location>
        <begin position="44"/>
        <end position="60"/>
    </location>
</feature>
<feature type="transmembrane region" description="Helical" evidence="5">
    <location>
        <begin position="21"/>
        <end position="38"/>
    </location>
</feature>
<sequence length="420" mass="44687">MNLKAFRGYSLHNLRKDVLSGIVVGIIAIPLGLGFAIASGTDPATGLYTTIVAGILIALLGGCRFQIGGPTGAFVPVLLGIVLQFGFENLLIAGFMSGILLIIFGLCKVGSLIQYFPKATIIGFQSGIAVIIFAGQIPNFLGLHDIEKSEYFHLNMKEIVGNLQFLSSYSILTALICLGIVLVIPRLFPKVGKLSYLLAIIISSVVSSLFFSGKVETIGSIYGKIPSQIPMPQLPEITVEKVMMLLPSSFIIAVLVGLQSLLTARVADEMTGVKHNSRKELIGQGVVNMVAPIFQGIPAAGEIARTVTNIKNGASSPIAGATHALFVLLVVVLLAPYASFVSLASLAPVLMVVAWSISKKEQFTEIVKEKSSHSLVLVVTFLLTVFTNLTIGIGAGLGLSLLFYLISKVKQYQKQVNNAL</sequence>
<gene>
    <name evidence="7" type="ORF">SAMN02745910_02554</name>
</gene>
<evidence type="ECO:0000313" key="7">
    <source>
        <dbReference type="EMBL" id="SFQ65802.1"/>
    </source>
</evidence>
<comment type="subcellular location">
    <subcellularLocation>
        <location evidence="1">Membrane</location>
        <topology evidence="1">Multi-pass membrane protein</topology>
    </subcellularLocation>
</comment>
<dbReference type="InterPro" id="IPR011547">
    <property type="entry name" value="SLC26A/SulP_dom"/>
</dbReference>
<dbReference type="RefSeq" id="WP_061805260.1">
    <property type="nucleotide sequence ID" value="NZ_FOXX01000006.1"/>
</dbReference>
<name>A0A1I6AAY9_9BACI</name>
<feature type="transmembrane region" description="Helical" evidence="5">
    <location>
        <begin position="163"/>
        <end position="184"/>
    </location>
</feature>
<keyword evidence="8" id="KW-1185">Reference proteome</keyword>
<reference evidence="7 8" key="1">
    <citation type="submission" date="2016-10" db="EMBL/GenBank/DDBJ databases">
        <authorList>
            <person name="Varghese N."/>
            <person name="Submissions S."/>
        </authorList>
    </citation>
    <scope>NUCLEOTIDE SEQUENCE [LARGE SCALE GENOMIC DNA]</scope>
    <source>
        <strain evidence="7 8">DSM 13796</strain>
    </source>
</reference>
<comment type="caution">
    <text evidence="7">The sequence shown here is derived from an EMBL/GenBank/DDBJ whole genome shotgun (WGS) entry which is preliminary data.</text>
</comment>
<dbReference type="Proteomes" id="UP000182762">
    <property type="component" value="Unassembled WGS sequence"/>
</dbReference>
<dbReference type="Pfam" id="PF00916">
    <property type="entry name" value="Sulfate_transp"/>
    <property type="match status" value="1"/>
</dbReference>
<evidence type="ECO:0000256" key="5">
    <source>
        <dbReference type="SAM" id="Phobius"/>
    </source>
</evidence>
<keyword evidence="2 5" id="KW-0812">Transmembrane</keyword>
<keyword evidence="3 5" id="KW-1133">Transmembrane helix</keyword>
<proteinExistence type="predicted"/>
<protein>
    <submittedName>
        <fullName evidence="7">Sulfate permease, MFS superfamily</fullName>
    </submittedName>
</protein>